<dbReference type="Proteomes" id="UP001283361">
    <property type="component" value="Unassembled WGS sequence"/>
</dbReference>
<dbReference type="EMBL" id="JAWDGP010000562">
    <property type="protein sequence ID" value="KAK3799485.1"/>
    <property type="molecule type" value="Genomic_DNA"/>
</dbReference>
<protein>
    <submittedName>
        <fullName evidence="2">Uncharacterized protein</fullName>
    </submittedName>
</protein>
<evidence type="ECO:0000313" key="2">
    <source>
        <dbReference type="EMBL" id="KAK3799485.1"/>
    </source>
</evidence>
<comment type="caution">
    <text evidence="2">The sequence shown here is derived from an EMBL/GenBank/DDBJ whole genome shotgun (WGS) entry which is preliminary data.</text>
</comment>
<reference evidence="2" key="1">
    <citation type="journal article" date="2023" name="G3 (Bethesda)">
        <title>A reference genome for the long-term kleptoplast-retaining sea slug Elysia crispata morphotype clarki.</title>
        <authorList>
            <person name="Eastman K.E."/>
            <person name="Pendleton A.L."/>
            <person name="Shaikh M.A."/>
            <person name="Suttiyut T."/>
            <person name="Ogas R."/>
            <person name="Tomko P."/>
            <person name="Gavelis G."/>
            <person name="Widhalm J.R."/>
            <person name="Wisecaver J.H."/>
        </authorList>
    </citation>
    <scope>NUCLEOTIDE SEQUENCE</scope>
    <source>
        <strain evidence="2">ECLA1</strain>
    </source>
</reference>
<feature type="compositionally biased region" description="Polar residues" evidence="1">
    <location>
        <begin position="1"/>
        <end position="12"/>
    </location>
</feature>
<evidence type="ECO:0000313" key="3">
    <source>
        <dbReference type="Proteomes" id="UP001283361"/>
    </source>
</evidence>
<sequence length="120" mass="13241">MEYNADLTSPAVSQPEIKPKHPSCQVKSLPTQSSGPKGNNSENHPCPLEETSSVCLKPTERSPGERTAARPPELRACSLTIPQTSNGKFHTSKRNDIKQLKFDPRGSSLKLAYLHNFRKS</sequence>
<feature type="compositionally biased region" description="Polar residues" evidence="1">
    <location>
        <begin position="25"/>
        <end position="43"/>
    </location>
</feature>
<dbReference type="AlphaFoldDB" id="A0AAE1EAG8"/>
<feature type="region of interest" description="Disordered" evidence="1">
    <location>
        <begin position="1"/>
        <end position="75"/>
    </location>
</feature>
<gene>
    <name evidence="2" type="ORF">RRG08_056609</name>
</gene>
<accession>A0AAE1EAG8</accession>
<proteinExistence type="predicted"/>
<feature type="compositionally biased region" description="Basic and acidic residues" evidence="1">
    <location>
        <begin position="58"/>
        <end position="68"/>
    </location>
</feature>
<organism evidence="2 3">
    <name type="scientific">Elysia crispata</name>
    <name type="common">lettuce slug</name>
    <dbReference type="NCBI Taxonomy" id="231223"/>
    <lineage>
        <taxon>Eukaryota</taxon>
        <taxon>Metazoa</taxon>
        <taxon>Spiralia</taxon>
        <taxon>Lophotrochozoa</taxon>
        <taxon>Mollusca</taxon>
        <taxon>Gastropoda</taxon>
        <taxon>Heterobranchia</taxon>
        <taxon>Euthyneura</taxon>
        <taxon>Panpulmonata</taxon>
        <taxon>Sacoglossa</taxon>
        <taxon>Placobranchoidea</taxon>
        <taxon>Plakobranchidae</taxon>
        <taxon>Elysia</taxon>
    </lineage>
</organism>
<keyword evidence="3" id="KW-1185">Reference proteome</keyword>
<name>A0AAE1EAG8_9GAST</name>
<evidence type="ECO:0000256" key="1">
    <source>
        <dbReference type="SAM" id="MobiDB-lite"/>
    </source>
</evidence>